<sequence>MSSSQRNTWYFSVIRRKNMWIYGQQILHPSERACSSEYSEVARRAEITLLEAIFEGLNMERESIDQILDKHG</sequence>
<evidence type="ECO:0000313" key="1">
    <source>
        <dbReference type="EMBL" id="KAL3583412.1"/>
    </source>
</evidence>
<dbReference type="EMBL" id="RCHU02000007">
    <property type="protein sequence ID" value="KAL3583412.1"/>
    <property type="molecule type" value="Genomic_DNA"/>
</dbReference>
<comment type="caution">
    <text evidence="1">The sequence shown here is derived from an EMBL/GenBank/DDBJ whole genome shotgun (WGS) entry which is preliminary data.</text>
</comment>
<name>A0ACC4BY60_POPAL</name>
<proteinExistence type="predicted"/>
<keyword evidence="2" id="KW-1185">Reference proteome</keyword>
<evidence type="ECO:0000313" key="2">
    <source>
        <dbReference type="Proteomes" id="UP000309997"/>
    </source>
</evidence>
<reference evidence="1 2" key="1">
    <citation type="journal article" date="2024" name="Plant Biotechnol. J.">
        <title>Genome and CRISPR/Cas9 system of a widespread forest tree (Populus alba) in the world.</title>
        <authorList>
            <person name="Liu Y.J."/>
            <person name="Jiang P.F."/>
            <person name="Han X.M."/>
            <person name="Li X.Y."/>
            <person name="Wang H.M."/>
            <person name="Wang Y.J."/>
            <person name="Wang X.X."/>
            <person name="Zeng Q.Y."/>
        </authorList>
    </citation>
    <scope>NUCLEOTIDE SEQUENCE [LARGE SCALE GENOMIC DNA]</scope>
    <source>
        <strain evidence="2">cv. PAL-ZL1</strain>
    </source>
</reference>
<organism evidence="1 2">
    <name type="scientific">Populus alba</name>
    <name type="common">White poplar</name>
    <dbReference type="NCBI Taxonomy" id="43335"/>
    <lineage>
        <taxon>Eukaryota</taxon>
        <taxon>Viridiplantae</taxon>
        <taxon>Streptophyta</taxon>
        <taxon>Embryophyta</taxon>
        <taxon>Tracheophyta</taxon>
        <taxon>Spermatophyta</taxon>
        <taxon>Magnoliopsida</taxon>
        <taxon>eudicotyledons</taxon>
        <taxon>Gunneridae</taxon>
        <taxon>Pentapetalae</taxon>
        <taxon>rosids</taxon>
        <taxon>fabids</taxon>
        <taxon>Malpighiales</taxon>
        <taxon>Salicaceae</taxon>
        <taxon>Saliceae</taxon>
        <taxon>Populus</taxon>
    </lineage>
</organism>
<dbReference type="Proteomes" id="UP000309997">
    <property type="component" value="Unassembled WGS sequence"/>
</dbReference>
<gene>
    <name evidence="1" type="ORF">D5086_014473</name>
</gene>
<accession>A0ACC4BY60</accession>
<protein>
    <submittedName>
        <fullName evidence="1">Uncharacterized protein</fullName>
    </submittedName>
</protein>